<keyword evidence="2" id="KW-1185">Reference proteome</keyword>
<gene>
    <name evidence="1" type="ORF">AMAG_12172</name>
</gene>
<dbReference type="AlphaFoldDB" id="A0A0L0SXP6"/>
<sequence length="301" mass="31940">MMSNSQARRTPTSRARRPVFTLATLAAVVLLLAGRSAFVVAAPPPAVPLQANDVAAVAENLASRYLPAATAASEQPVDDAPIATLTRSLLAAAPTQSPTLVNNFADAVATDASPACQAARNEVDQCQELTKCFGSATELFYASTAQVCGTTTCRDATIRAAKQLADACEQTMPDEPGFARSAVYLSWSMSALGQAACSVVTTSAGTQSYVLDIVTAQYMAWDQARMTATLNRPGSANWLNDLGATKRRRLADQQCTPATRQFWQHVDRPGTQPTLYLATIPEPTAYIEGLRALCGPAFFDT</sequence>
<accession>A0A0L0SXP6</accession>
<name>A0A0L0SXP6_ALLM3</name>
<dbReference type="OrthoDB" id="10318531at2759"/>
<dbReference type="Proteomes" id="UP000054350">
    <property type="component" value="Unassembled WGS sequence"/>
</dbReference>
<evidence type="ECO:0000313" key="1">
    <source>
        <dbReference type="EMBL" id="KNE67094.1"/>
    </source>
</evidence>
<reference evidence="1 2" key="1">
    <citation type="submission" date="2009-11" db="EMBL/GenBank/DDBJ databases">
        <title>Annotation of Allomyces macrogynus ATCC 38327.</title>
        <authorList>
            <consortium name="The Broad Institute Genome Sequencing Platform"/>
            <person name="Russ C."/>
            <person name="Cuomo C."/>
            <person name="Burger G."/>
            <person name="Gray M.W."/>
            <person name="Holland P.W.H."/>
            <person name="King N."/>
            <person name="Lang F.B.F."/>
            <person name="Roger A.J."/>
            <person name="Ruiz-Trillo I."/>
            <person name="Young S.K."/>
            <person name="Zeng Q."/>
            <person name="Gargeya S."/>
            <person name="Fitzgerald M."/>
            <person name="Haas B."/>
            <person name="Abouelleil A."/>
            <person name="Alvarado L."/>
            <person name="Arachchi H.M."/>
            <person name="Berlin A."/>
            <person name="Chapman S.B."/>
            <person name="Gearin G."/>
            <person name="Goldberg J."/>
            <person name="Griggs A."/>
            <person name="Gujja S."/>
            <person name="Hansen M."/>
            <person name="Heiman D."/>
            <person name="Howarth C."/>
            <person name="Larimer J."/>
            <person name="Lui A."/>
            <person name="MacDonald P.J.P."/>
            <person name="McCowen C."/>
            <person name="Montmayeur A."/>
            <person name="Murphy C."/>
            <person name="Neiman D."/>
            <person name="Pearson M."/>
            <person name="Priest M."/>
            <person name="Roberts A."/>
            <person name="Saif S."/>
            <person name="Shea T."/>
            <person name="Sisk P."/>
            <person name="Stolte C."/>
            <person name="Sykes S."/>
            <person name="Wortman J."/>
            <person name="Nusbaum C."/>
            <person name="Birren B."/>
        </authorList>
    </citation>
    <scope>NUCLEOTIDE SEQUENCE [LARGE SCALE GENOMIC DNA]</scope>
    <source>
        <strain evidence="1 2">ATCC 38327</strain>
    </source>
</reference>
<evidence type="ECO:0000313" key="2">
    <source>
        <dbReference type="Proteomes" id="UP000054350"/>
    </source>
</evidence>
<reference evidence="2" key="2">
    <citation type="submission" date="2009-11" db="EMBL/GenBank/DDBJ databases">
        <title>The Genome Sequence of Allomyces macrogynus strain ATCC 38327.</title>
        <authorList>
            <consortium name="The Broad Institute Genome Sequencing Platform"/>
            <person name="Russ C."/>
            <person name="Cuomo C."/>
            <person name="Shea T."/>
            <person name="Young S.K."/>
            <person name="Zeng Q."/>
            <person name="Koehrsen M."/>
            <person name="Haas B."/>
            <person name="Borodovsky M."/>
            <person name="Guigo R."/>
            <person name="Alvarado L."/>
            <person name="Berlin A."/>
            <person name="Borenstein D."/>
            <person name="Chen Z."/>
            <person name="Engels R."/>
            <person name="Freedman E."/>
            <person name="Gellesch M."/>
            <person name="Goldberg J."/>
            <person name="Griggs A."/>
            <person name="Gujja S."/>
            <person name="Heiman D."/>
            <person name="Hepburn T."/>
            <person name="Howarth C."/>
            <person name="Jen D."/>
            <person name="Larson L."/>
            <person name="Lewis B."/>
            <person name="Mehta T."/>
            <person name="Park D."/>
            <person name="Pearson M."/>
            <person name="Roberts A."/>
            <person name="Saif S."/>
            <person name="Shenoy N."/>
            <person name="Sisk P."/>
            <person name="Stolte C."/>
            <person name="Sykes S."/>
            <person name="Walk T."/>
            <person name="White J."/>
            <person name="Yandava C."/>
            <person name="Burger G."/>
            <person name="Gray M.W."/>
            <person name="Holland P.W.H."/>
            <person name="King N."/>
            <person name="Lang F.B.F."/>
            <person name="Roger A.J."/>
            <person name="Ruiz-Trillo I."/>
            <person name="Lander E."/>
            <person name="Nusbaum C."/>
        </authorList>
    </citation>
    <scope>NUCLEOTIDE SEQUENCE [LARGE SCALE GENOMIC DNA]</scope>
    <source>
        <strain evidence="2">ATCC 38327</strain>
    </source>
</reference>
<proteinExistence type="predicted"/>
<protein>
    <submittedName>
        <fullName evidence="1">Uncharacterized protein</fullName>
    </submittedName>
</protein>
<dbReference type="EMBL" id="GG745352">
    <property type="protein sequence ID" value="KNE67094.1"/>
    <property type="molecule type" value="Genomic_DNA"/>
</dbReference>
<dbReference type="VEuPathDB" id="FungiDB:AMAG_12172"/>
<organism evidence="1 2">
    <name type="scientific">Allomyces macrogynus (strain ATCC 38327)</name>
    <name type="common">Allomyces javanicus var. macrogynus</name>
    <dbReference type="NCBI Taxonomy" id="578462"/>
    <lineage>
        <taxon>Eukaryota</taxon>
        <taxon>Fungi</taxon>
        <taxon>Fungi incertae sedis</taxon>
        <taxon>Blastocladiomycota</taxon>
        <taxon>Blastocladiomycetes</taxon>
        <taxon>Blastocladiales</taxon>
        <taxon>Blastocladiaceae</taxon>
        <taxon>Allomyces</taxon>
    </lineage>
</organism>